<keyword evidence="2" id="KW-1185">Reference proteome</keyword>
<sequence length="220" mass="24161">MDSTPLSIFARHPRRALSNPSSSLWSATADDALSFPSNPATRDRRRSLDPGKTRSAYYCGGGMPFVFAVDSDDCKCSDVSCASGSPDIGCSPSDSMDTSDGLKALATTKDVRSLDDRRVINGSTCVLQYTLAHPTNRKNGCTVLDLQRRSMISKHGNVRSLLLNKSGLTLVAASLQRRARRIIKFAMPALLSKNRFWTERLETVYFLMTTPTNLNGFPFL</sequence>
<dbReference type="Proteomes" id="UP000054477">
    <property type="component" value="Unassembled WGS sequence"/>
</dbReference>
<evidence type="ECO:0000313" key="2">
    <source>
        <dbReference type="Proteomes" id="UP000054477"/>
    </source>
</evidence>
<name>A0A0C9X573_9AGAR</name>
<proteinExistence type="predicted"/>
<dbReference type="AlphaFoldDB" id="A0A0C9X573"/>
<protein>
    <submittedName>
        <fullName evidence="1">Uncharacterized protein</fullName>
    </submittedName>
</protein>
<reference evidence="1 2" key="1">
    <citation type="submission" date="2014-04" db="EMBL/GenBank/DDBJ databases">
        <authorList>
            <consortium name="DOE Joint Genome Institute"/>
            <person name="Kuo A."/>
            <person name="Kohler A."/>
            <person name="Nagy L.G."/>
            <person name="Floudas D."/>
            <person name="Copeland A."/>
            <person name="Barry K.W."/>
            <person name="Cichocki N."/>
            <person name="Veneault-Fourrey C."/>
            <person name="LaButti K."/>
            <person name="Lindquist E.A."/>
            <person name="Lipzen A."/>
            <person name="Lundell T."/>
            <person name="Morin E."/>
            <person name="Murat C."/>
            <person name="Sun H."/>
            <person name="Tunlid A."/>
            <person name="Henrissat B."/>
            <person name="Grigoriev I.V."/>
            <person name="Hibbett D.S."/>
            <person name="Martin F."/>
            <person name="Nordberg H.P."/>
            <person name="Cantor M.N."/>
            <person name="Hua S.X."/>
        </authorList>
    </citation>
    <scope>NUCLEOTIDE SEQUENCE [LARGE SCALE GENOMIC DNA]</scope>
    <source>
        <strain evidence="1 2">LaAM-08-1</strain>
    </source>
</reference>
<dbReference type="HOGENOM" id="CLU_1256208_0_0_1"/>
<evidence type="ECO:0000313" key="1">
    <source>
        <dbReference type="EMBL" id="KIJ91657.1"/>
    </source>
</evidence>
<organism evidence="1 2">
    <name type="scientific">Laccaria amethystina LaAM-08-1</name>
    <dbReference type="NCBI Taxonomy" id="1095629"/>
    <lineage>
        <taxon>Eukaryota</taxon>
        <taxon>Fungi</taxon>
        <taxon>Dikarya</taxon>
        <taxon>Basidiomycota</taxon>
        <taxon>Agaricomycotina</taxon>
        <taxon>Agaricomycetes</taxon>
        <taxon>Agaricomycetidae</taxon>
        <taxon>Agaricales</taxon>
        <taxon>Agaricineae</taxon>
        <taxon>Hydnangiaceae</taxon>
        <taxon>Laccaria</taxon>
    </lineage>
</organism>
<reference evidence="2" key="2">
    <citation type="submission" date="2015-01" db="EMBL/GenBank/DDBJ databases">
        <title>Evolutionary Origins and Diversification of the Mycorrhizal Mutualists.</title>
        <authorList>
            <consortium name="DOE Joint Genome Institute"/>
            <consortium name="Mycorrhizal Genomics Consortium"/>
            <person name="Kohler A."/>
            <person name="Kuo A."/>
            <person name="Nagy L.G."/>
            <person name="Floudas D."/>
            <person name="Copeland A."/>
            <person name="Barry K.W."/>
            <person name="Cichocki N."/>
            <person name="Veneault-Fourrey C."/>
            <person name="LaButti K."/>
            <person name="Lindquist E.A."/>
            <person name="Lipzen A."/>
            <person name="Lundell T."/>
            <person name="Morin E."/>
            <person name="Murat C."/>
            <person name="Riley R."/>
            <person name="Ohm R."/>
            <person name="Sun H."/>
            <person name="Tunlid A."/>
            <person name="Henrissat B."/>
            <person name="Grigoriev I.V."/>
            <person name="Hibbett D.S."/>
            <person name="Martin F."/>
        </authorList>
    </citation>
    <scope>NUCLEOTIDE SEQUENCE [LARGE SCALE GENOMIC DNA]</scope>
    <source>
        <strain evidence="2">LaAM-08-1</strain>
    </source>
</reference>
<dbReference type="EMBL" id="KN838982">
    <property type="protein sequence ID" value="KIJ91657.1"/>
    <property type="molecule type" value="Genomic_DNA"/>
</dbReference>
<gene>
    <name evidence="1" type="ORF">K443DRAFT_135462</name>
</gene>
<accession>A0A0C9X573</accession>
<dbReference type="OrthoDB" id="10568846at2759"/>